<dbReference type="GO" id="GO:0050840">
    <property type="term" value="F:extracellular matrix binding"/>
    <property type="evidence" value="ECO:0007669"/>
    <property type="project" value="TreeGrafter"/>
</dbReference>
<dbReference type="SMART" id="SM00201">
    <property type="entry name" value="SO"/>
    <property type="match status" value="1"/>
</dbReference>
<dbReference type="Pfam" id="PF01033">
    <property type="entry name" value="Somatomedin_B"/>
    <property type="match status" value="1"/>
</dbReference>
<sequence>MKLGVILILSALTAALAVEDSCVGRCEIGFDSKKKCQCDSMCKYYQSCCVDYDTACRSKVSRGDLFDVPEDEYDYRANETETVESVPPETHNQGASLLRPNAVRPRVETTAENTEYEQVTEQPELGRVTEPNPTEHTRPLQPEPAELCSGDPFDAFTQVKNGSMYAFRGQHFYELDDKEVKPGYPKLIKDVWGVEGPIDTAFTRINCQGKTYIFKGKEYWRFEDGVLDPDYPRDISEGFSGIPDNVDAAFALPAANYRGKEKVYFFKGSQYYQYEFRKQPSQQECSEMEPSTLFSRYTALQYTWEDTFSFLFQGSDSFSSPGPRLISRDWKGLPGPVDAVMAARLYVAPKAQTASSKKSSKASRKRSYKRRRERKQKHRQDRSVSWDLQDLAFLYSDEDYDMLHKCQPIQSIYFFIKDKYYRVNLQTKRVDFVSPPYPRSIAKYWLGCPEKGGAERK</sequence>
<dbReference type="Pfam" id="PF00045">
    <property type="entry name" value="Hemopexin"/>
    <property type="match status" value="3"/>
</dbReference>
<proteinExistence type="predicted"/>
<dbReference type="GO" id="GO:0033627">
    <property type="term" value="P:cell adhesion mediated by integrin"/>
    <property type="evidence" value="ECO:0007669"/>
    <property type="project" value="TreeGrafter"/>
</dbReference>
<dbReference type="PRINTS" id="PR00022">
    <property type="entry name" value="SOMATOMEDINB"/>
</dbReference>
<evidence type="ECO:0000256" key="5">
    <source>
        <dbReference type="ARBA" id="ARBA00023157"/>
    </source>
</evidence>
<dbReference type="InterPro" id="IPR036024">
    <property type="entry name" value="Somatomedin_B-like_dom_sf"/>
</dbReference>
<dbReference type="SUPFAM" id="SSF90188">
    <property type="entry name" value="Somatomedin B domain"/>
    <property type="match status" value="1"/>
</dbReference>
<dbReference type="PANTHER" id="PTHR22917:SF3">
    <property type="entry name" value="VITRONECTIN"/>
    <property type="match status" value="1"/>
</dbReference>
<evidence type="ECO:0000256" key="7">
    <source>
        <dbReference type="PROSITE-ProRule" id="PRU01011"/>
    </source>
</evidence>
<organism evidence="11 12">
    <name type="scientific">Acipenser oxyrinchus oxyrinchus</name>
    <dbReference type="NCBI Taxonomy" id="40147"/>
    <lineage>
        <taxon>Eukaryota</taxon>
        <taxon>Metazoa</taxon>
        <taxon>Chordata</taxon>
        <taxon>Craniata</taxon>
        <taxon>Vertebrata</taxon>
        <taxon>Euteleostomi</taxon>
        <taxon>Actinopterygii</taxon>
        <taxon>Chondrostei</taxon>
        <taxon>Acipenseriformes</taxon>
        <taxon>Acipenseridae</taxon>
        <taxon>Acipenser</taxon>
    </lineage>
</organism>
<dbReference type="EMBL" id="JAGXEW010000026">
    <property type="protein sequence ID" value="KAK1157475.1"/>
    <property type="molecule type" value="Genomic_DNA"/>
</dbReference>
<dbReference type="SUPFAM" id="SSF50923">
    <property type="entry name" value="Hemopexin-like domain"/>
    <property type="match status" value="1"/>
</dbReference>
<reference evidence="11" key="1">
    <citation type="submission" date="2022-02" db="EMBL/GenBank/DDBJ databases">
        <title>Atlantic sturgeon de novo genome assembly.</title>
        <authorList>
            <person name="Stock M."/>
            <person name="Klopp C."/>
            <person name="Guiguen Y."/>
            <person name="Cabau C."/>
            <person name="Parinello H."/>
            <person name="Santidrian Yebra-Pimentel E."/>
            <person name="Kuhl H."/>
            <person name="Dirks R.P."/>
            <person name="Guessner J."/>
            <person name="Wuertz S."/>
            <person name="Du K."/>
            <person name="Schartl M."/>
        </authorList>
    </citation>
    <scope>NUCLEOTIDE SEQUENCE</scope>
    <source>
        <strain evidence="11">STURGEONOMICS-FGT-2020</strain>
        <tissue evidence="11">Whole blood</tissue>
    </source>
</reference>
<dbReference type="InterPro" id="IPR036375">
    <property type="entry name" value="Hemopexin-like_dom_sf"/>
</dbReference>
<feature type="repeat" description="Hemopexin" evidence="7">
    <location>
        <begin position="397"/>
        <end position="448"/>
    </location>
</feature>
<evidence type="ECO:0000259" key="10">
    <source>
        <dbReference type="PROSITE" id="PS50958"/>
    </source>
</evidence>
<dbReference type="InterPro" id="IPR051298">
    <property type="entry name" value="Heme_transport/Cell_adhesion"/>
</dbReference>
<feature type="domain" description="SMB" evidence="10">
    <location>
        <begin position="18"/>
        <end position="61"/>
    </location>
</feature>
<feature type="repeat" description="Hemopexin" evidence="7">
    <location>
        <begin position="243"/>
        <end position="300"/>
    </location>
</feature>
<feature type="repeat" description="Hemopexin" evidence="7">
    <location>
        <begin position="150"/>
        <end position="194"/>
    </location>
</feature>
<dbReference type="InterPro" id="IPR000585">
    <property type="entry name" value="Hemopexin-like_dom"/>
</dbReference>
<comment type="caution">
    <text evidence="11">The sequence shown here is derived from an EMBL/GenBank/DDBJ whole genome shotgun (WGS) entry which is preliminary data.</text>
</comment>
<evidence type="ECO:0000313" key="12">
    <source>
        <dbReference type="Proteomes" id="UP001230051"/>
    </source>
</evidence>
<dbReference type="PANTHER" id="PTHR22917">
    <property type="entry name" value="HEMOPEXIN DOMAIN-CONTAINING PROTEIN"/>
    <property type="match status" value="1"/>
</dbReference>
<keyword evidence="4" id="KW-0677">Repeat</keyword>
<dbReference type="AlphaFoldDB" id="A0AAD8CV97"/>
<keyword evidence="3 9" id="KW-0732">Signal</keyword>
<dbReference type="InterPro" id="IPR018486">
    <property type="entry name" value="Hemopexin_CS"/>
</dbReference>
<feature type="region of interest" description="Disordered" evidence="8">
    <location>
        <begin position="108"/>
        <end position="146"/>
    </location>
</feature>
<protein>
    <submittedName>
        <fullName evidence="11">Vitronectin-like</fullName>
    </submittedName>
</protein>
<feature type="compositionally biased region" description="Basic residues" evidence="8">
    <location>
        <begin position="358"/>
        <end position="380"/>
    </location>
</feature>
<evidence type="ECO:0000256" key="3">
    <source>
        <dbReference type="ARBA" id="ARBA00022729"/>
    </source>
</evidence>
<feature type="region of interest" description="Disordered" evidence="8">
    <location>
        <begin position="351"/>
        <end position="381"/>
    </location>
</feature>
<feature type="compositionally biased region" description="Polar residues" evidence="8">
    <location>
        <begin position="110"/>
        <end position="121"/>
    </location>
</feature>
<dbReference type="Proteomes" id="UP001230051">
    <property type="component" value="Unassembled WGS sequence"/>
</dbReference>
<dbReference type="PROSITE" id="PS51642">
    <property type="entry name" value="HEMOPEXIN_2"/>
    <property type="match status" value="4"/>
</dbReference>
<dbReference type="GO" id="GO:0007160">
    <property type="term" value="P:cell-matrix adhesion"/>
    <property type="evidence" value="ECO:0007669"/>
    <property type="project" value="TreeGrafter"/>
</dbReference>
<keyword evidence="12" id="KW-1185">Reference proteome</keyword>
<feature type="signal peptide" evidence="9">
    <location>
        <begin position="1"/>
        <end position="17"/>
    </location>
</feature>
<keyword evidence="5" id="KW-1015">Disulfide bond</keyword>
<feature type="chain" id="PRO_5041901905" evidence="9">
    <location>
        <begin position="18"/>
        <end position="457"/>
    </location>
</feature>
<dbReference type="InterPro" id="IPR001212">
    <property type="entry name" value="Somatomedin_B_dom"/>
</dbReference>
<dbReference type="PROSITE" id="PS00524">
    <property type="entry name" value="SMB_1"/>
    <property type="match status" value="1"/>
</dbReference>
<dbReference type="GO" id="GO:0030247">
    <property type="term" value="F:polysaccharide binding"/>
    <property type="evidence" value="ECO:0007669"/>
    <property type="project" value="InterPro"/>
</dbReference>
<dbReference type="GO" id="GO:0005178">
    <property type="term" value="F:integrin binding"/>
    <property type="evidence" value="ECO:0007669"/>
    <property type="project" value="TreeGrafter"/>
</dbReference>
<accession>A0AAD8CV97</accession>
<evidence type="ECO:0000256" key="8">
    <source>
        <dbReference type="SAM" id="MobiDB-lite"/>
    </source>
</evidence>
<evidence type="ECO:0000256" key="6">
    <source>
        <dbReference type="ARBA" id="ARBA00023180"/>
    </source>
</evidence>
<dbReference type="Gene3D" id="4.10.410.20">
    <property type="match status" value="1"/>
</dbReference>
<evidence type="ECO:0000313" key="11">
    <source>
        <dbReference type="EMBL" id="KAK1157475.1"/>
    </source>
</evidence>
<dbReference type="InterPro" id="IPR020436">
    <property type="entry name" value="SMB_chordata"/>
</dbReference>
<dbReference type="PROSITE" id="PS50958">
    <property type="entry name" value="SMB_2"/>
    <property type="match status" value="1"/>
</dbReference>
<keyword evidence="6" id="KW-0325">Glycoprotein</keyword>
<evidence type="ECO:0000256" key="4">
    <source>
        <dbReference type="ARBA" id="ARBA00022737"/>
    </source>
</evidence>
<keyword evidence="2" id="KW-0964">Secreted</keyword>
<name>A0AAD8CV97_ACIOX</name>
<evidence type="ECO:0000256" key="9">
    <source>
        <dbReference type="SAM" id="SignalP"/>
    </source>
</evidence>
<dbReference type="GO" id="GO:0005044">
    <property type="term" value="F:scavenger receptor activity"/>
    <property type="evidence" value="ECO:0007669"/>
    <property type="project" value="InterPro"/>
</dbReference>
<gene>
    <name evidence="11" type="primary">Vtn</name>
    <name evidence="11" type="ORF">AOXY_G25169</name>
</gene>
<comment type="subcellular location">
    <subcellularLocation>
        <location evidence="1">Secreted</location>
    </subcellularLocation>
</comment>
<dbReference type="GO" id="GO:0005615">
    <property type="term" value="C:extracellular space"/>
    <property type="evidence" value="ECO:0007669"/>
    <property type="project" value="TreeGrafter"/>
</dbReference>
<dbReference type="PROSITE" id="PS00024">
    <property type="entry name" value="HEMOPEXIN"/>
    <property type="match status" value="2"/>
</dbReference>
<dbReference type="SMART" id="SM00120">
    <property type="entry name" value="HX"/>
    <property type="match status" value="5"/>
</dbReference>
<dbReference type="CDD" id="cd00094">
    <property type="entry name" value="HX"/>
    <property type="match status" value="1"/>
</dbReference>
<dbReference type="GO" id="GO:0006955">
    <property type="term" value="P:immune response"/>
    <property type="evidence" value="ECO:0007669"/>
    <property type="project" value="InterPro"/>
</dbReference>
<dbReference type="Gene3D" id="2.110.10.10">
    <property type="entry name" value="Hemopexin-like domain"/>
    <property type="match status" value="2"/>
</dbReference>
<evidence type="ECO:0000256" key="1">
    <source>
        <dbReference type="ARBA" id="ARBA00004613"/>
    </source>
</evidence>
<feature type="repeat" description="Hemopexin" evidence="7">
    <location>
        <begin position="195"/>
        <end position="242"/>
    </location>
</feature>
<evidence type="ECO:0000256" key="2">
    <source>
        <dbReference type="ARBA" id="ARBA00022525"/>
    </source>
</evidence>
<dbReference type="InterPro" id="IPR018487">
    <property type="entry name" value="Hemopexin-like_repeat"/>
</dbReference>